<dbReference type="EMBL" id="CP036274">
    <property type="protein sequence ID" value="QDU28951.1"/>
    <property type="molecule type" value="Genomic_DNA"/>
</dbReference>
<gene>
    <name evidence="1" type="ORF">ETAA8_40570</name>
</gene>
<name>A0A517YFG3_9BACT</name>
<dbReference type="KEGG" id="aagg:ETAA8_40570"/>
<evidence type="ECO:0000313" key="1">
    <source>
        <dbReference type="EMBL" id="QDU28951.1"/>
    </source>
</evidence>
<evidence type="ECO:0000313" key="2">
    <source>
        <dbReference type="Proteomes" id="UP000315017"/>
    </source>
</evidence>
<reference evidence="1 2" key="1">
    <citation type="submission" date="2019-02" db="EMBL/GenBank/DDBJ databases">
        <title>Deep-cultivation of Planctomycetes and their phenomic and genomic characterization uncovers novel biology.</title>
        <authorList>
            <person name="Wiegand S."/>
            <person name="Jogler M."/>
            <person name="Boedeker C."/>
            <person name="Pinto D."/>
            <person name="Vollmers J."/>
            <person name="Rivas-Marin E."/>
            <person name="Kohn T."/>
            <person name="Peeters S.H."/>
            <person name="Heuer A."/>
            <person name="Rast P."/>
            <person name="Oberbeckmann S."/>
            <person name="Bunk B."/>
            <person name="Jeske O."/>
            <person name="Meyerdierks A."/>
            <person name="Storesund J.E."/>
            <person name="Kallscheuer N."/>
            <person name="Luecker S."/>
            <person name="Lage O.M."/>
            <person name="Pohl T."/>
            <person name="Merkel B.J."/>
            <person name="Hornburger P."/>
            <person name="Mueller R.-W."/>
            <person name="Bruemmer F."/>
            <person name="Labrenz M."/>
            <person name="Spormann A.M."/>
            <person name="Op den Camp H."/>
            <person name="Overmann J."/>
            <person name="Amann R."/>
            <person name="Jetten M.S.M."/>
            <person name="Mascher T."/>
            <person name="Medema M.H."/>
            <person name="Devos D.P."/>
            <person name="Kaster A.-K."/>
            <person name="Ovreas L."/>
            <person name="Rohde M."/>
            <person name="Galperin M.Y."/>
            <person name="Jogler C."/>
        </authorList>
    </citation>
    <scope>NUCLEOTIDE SEQUENCE [LARGE SCALE GENOMIC DNA]</scope>
    <source>
        <strain evidence="1 2">ETA_A8</strain>
    </source>
</reference>
<keyword evidence="2" id="KW-1185">Reference proteome</keyword>
<dbReference type="AlphaFoldDB" id="A0A517YFG3"/>
<accession>A0A517YFG3</accession>
<organism evidence="1 2">
    <name type="scientific">Anatilimnocola aggregata</name>
    <dbReference type="NCBI Taxonomy" id="2528021"/>
    <lineage>
        <taxon>Bacteria</taxon>
        <taxon>Pseudomonadati</taxon>
        <taxon>Planctomycetota</taxon>
        <taxon>Planctomycetia</taxon>
        <taxon>Pirellulales</taxon>
        <taxon>Pirellulaceae</taxon>
        <taxon>Anatilimnocola</taxon>
    </lineage>
</organism>
<proteinExistence type="predicted"/>
<sequence>MTWEINHPVLNAHEVVGDLAALVTTLQKQGILLPTTPAAAFTCTECGERQRLIYITGQKDTTHAYINCRDCGPSRVEDSLLLRWQIDSRKFIGAIFQSFDLSVREHLPRQLWHLGRANLAGRSRDVWFVRNYQPSQVDPVVTALKTRPKSIVFAPLESSVLRWQAKLPNLVFALESTLGSDGISLDIEAIESRIAELEPKAKVSKTTDKVSARRALRLSHIELLRNELIKHLRSARDHAYAQKELTGKSKLLKRPSKKKLGELVGLRSDTVTRCFQDRSAKELGLLWKLAVDLPRLIKWTGSISKVRT</sequence>
<dbReference type="Proteomes" id="UP000315017">
    <property type="component" value="Chromosome"/>
</dbReference>
<protein>
    <submittedName>
        <fullName evidence="1">Uncharacterized protein</fullName>
    </submittedName>
</protein>